<comment type="caution">
    <text evidence="1">The sequence shown here is derived from an EMBL/GenBank/DDBJ whole genome shotgun (WGS) entry which is preliminary data.</text>
</comment>
<evidence type="ECO:0000313" key="2">
    <source>
        <dbReference type="Proteomes" id="UP000317650"/>
    </source>
</evidence>
<organism evidence="1 2">
    <name type="scientific">Musa balbisiana</name>
    <name type="common">Banana</name>
    <dbReference type="NCBI Taxonomy" id="52838"/>
    <lineage>
        <taxon>Eukaryota</taxon>
        <taxon>Viridiplantae</taxon>
        <taxon>Streptophyta</taxon>
        <taxon>Embryophyta</taxon>
        <taxon>Tracheophyta</taxon>
        <taxon>Spermatophyta</taxon>
        <taxon>Magnoliopsida</taxon>
        <taxon>Liliopsida</taxon>
        <taxon>Zingiberales</taxon>
        <taxon>Musaceae</taxon>
        <taxon>Musa</taxon>
    </lineage>
</organism>
<protein>
    <submittedName>
        <fullName evidence="1">Uncharacterized protein</fullName>
    </submittedName>
</protein>
<accession>A0A4S8IWQ6</accession>
<dbReference type="Proteomes" id="UP000317650">
    <property type="component" value="Chromosome 10"/>
</dbReference>
<evidence type="ECO:0000313" key="1">
    <source>
        <dbReference type="EMBL" id="THU53265.1"/>
    </source>
</evidence>
<sequence>MSRRHPRRPKRIKAFPLSFVRPQDSLSLRHLPVSLTWLREFLESRPRPMDQTFGSTVCSLRMKNSLASTDGPLGVLLHGRPFLMKNFGNLML</sequence>
<dbReference type="AlphaFoldDB" id="A0A4S8IWQ6"/>
<gene>
    <name evidence="1" type="ORF">C4D60_Mb10t12610</name>
</gene>
<reference evidence="1 2" key="1">
    <citation type="journal article" date="2019" name="Nat. Plants">
        <title>Genome sequencing of Musa balbisiana reveals subgenome evolution and function divergence in polyploid bananas.</title>
        <authorList>
            <person name="Yao X."/>
        </authorList>
    </citation>
    <scope>NUCLEOTIDE SEQUENCE [LARGE SCALE GENOMIC DNA]</scope>
    <source>
        <strain evidence="2">cv. DH-PKW</strain>
        <tissue evidence="1">Leaves</tissue>
    </source>
</reference>
<dbReference type="EMBL" id="PYDT01000008">
    <property type="protein sequence ID" value="THU53265.1"/>
    <property type="molecule type" value="Genomic_DNA"/>
</dbReference>
<name>A0A4S8IWQ6_MUSBA</name>
<keyword evidence="2" id="KW-1185">Reference proteome</keyword>
<proteinExistence type="predicted"/>